<organism evidence="6 7">
    <name type="scientific">Haloechinothrix alba</name>
    <dbReference type="NCBI Taxonomy" id="664784"/>
    <lineage>
        <taxon>Bacteria</taxon>
        <taxon>Bacillati</taxon>
        <taxon>Actinomycetota</taxon>
        <taxon>Actinomycetes</taxon>
        <taxon>Pseudonocardiales</taxon>
        <taxon>Pseudonocardiaceae</taxon>
        <taxon>Haloechinothrix</taxon>
    </lineage>
</organism>
<dbReference type="PANTHER" id="PTHR46056:SF12">
    <property type="entry name" value="LONG-CHAIN-ALCOHOL OXIDASE"/>
    <property type="match status" value="1"/>
</dbReference>
<dbReference type="GO" id="GO:0016614">
    <property type="term" value="F:oxidoreductase activity, acting on CH-OH group of donors"/>
    <property type="evidence" value="ECO:0007669"/>
    <property type="project" value="InterPro"/>
</dbReference>
<dbReference type="RefSeq" id="WP_089302900.1">
    <property type="nucleotide sequence ID" value="NZ_FZNW01000021.1"/>
</dbReference>
<dbReference type="OrthoDB" id="9798604at2"/>
<dbReference type="PANTHER" id="PTHR46056">
    <property type="entry name" value="LONG-CHAIN-ALCOHOL OXIDASE"/>
    <property type="match status" value="1"/>
</dbReference>
<feature type="domain" description="Glucose-methanol-choline oxidoreductase N-terminal" evidence="5">
    <location>
        <begin position="367"/>
        <end position="381"/>
    </location>
</feature>
<keyword evidence="7" id="KW-1185">Reference proteome</keyword>
<proteinExistence type="inferred from homology"/>
<dbReference type="Proteomes" id="UP000198348">
    <property type="component" value="Unassembled WGS sequence"/>
</dbReference>
<dbReference type="Pfam" id="PF00732">
    <property type="entry name" value="GMC_oxred_N"/>
    <property type="match status" value="1"/>
</dbReference>
<reference evidence="6 7" key="1">
    <citation type="submission" date="2017-06" db="EMBL/GenBank/DDBJ databases">
        <authorList>
            <person name="Kim H.J."/>
            <person name="Triplett B.A."/>
        </authorList>
    </citation>
    <scope>NUCLEOTIDE SEQUENCE [LARGE SCALE GENOMIC DNA]</scope>
    <source>
        <strain evidence="6 7">DSM 45207</strain>
    </source>
</reference>
<evidence type="ECO:0000256" key="2">
    <source>
        <dbReference type="ARBA" id="ARBA00022630"/>
    </source>
</evidence>
<evidence type="ECO:0000256" key="4">
    <source>
        <dbReference type="ARBA" id="ARBA00023002"/>
    </source>
</evidence>
<dbReference type="Gene3D" id="3.50.50.60">
    <property type="entry name" value="FAD/NAD(P)-binding domain"/>
    <property type="match status" value="2"/>
</dbReference>
<dbReference type="GO" id="GO:0050660">
    <property type="term" value="F:flavin adenine dinucleotide binding"/>
    <property type="evidence" value="ECO:0007669"/>
    <property type="project" value="InterPro"/>
</dbReference>
<evidence type="ECO:0000256" key="3">
    <source>
        <dbReference type="ARBA" id="ARBA00022827"/>
    </source>
</evidence>
<gene>
    <name evidence="6" type="ORF">SAMN06265360_12111</name>
</gene>
<dbReference type="InterPro" id="IPR036188">
    <property type="entry name" value="FAD/NAD-bd_sf"/>
</dbReference>
<dbReference type="SUPFAM" id="SSF51905">
    <property type="entry name" value="FAD/NAD(P)-binding domain"/>
    <property type="match status" value="1"/>
</dbReference>
<dbReference type="PRINTS" id="PR00411">
    <property type="entry name" value="PNDRDTASEI"/>
</dbReference>
<dbReference type="InterPro" id="IPR000172">
    <property type="entry name" value="GMC_OxRdtase_N"/>
</dbReference>
<dbReference type="InterPro" id="IPR003953">
    <property type="entry name" value="FAD-dep_OxRdtase_2_FAD-bd"/>
</dbReference>
<dbReference type="InterPro" id="IPR007867">
    <property type="entry name" value="GMC_OxRtase_C"/>
</dbReference>
<sequence length="610" mass="63634">MTNETAPPRALTGTVAALLGMDTAAEAAPVTERVDALCRGFPRFARFGLHAGSGALDTVAVLLTGRRFDQLDADRRDEVCRTLTARPALATLVDALKMPLLLASGSAEPPPETGIVRPDPELDCTPADRWPARATADAVVIGSGAGGAMVARTMARAGLSVVIVEEGGRFGVEDFRGRPPADRFSELYRDGGATAALGAPPVLLPLGKGVGGSTLINSGTCYRPPAEVVERWRSADGIELVERFDELVPEVERTLGVAEQPTDVLGRNGELALEGARRLGWQAGPLHRNAPGCGGCCQCAVGCPRNAKNGVHLNALPQACADGARIVTELRVDRVLVDRGTAAGVAARRPDGTPVEILSPRVVVAAGATETPPLLRRSGLGGHAQLGRNLALHPATSLAGRFAEPVESWKGVLQSVGIEQWHNEGILLEATAAPPGMGTFVLPGTGRELRAEQEASAHLATLGAMIADEPSGRVHGRRRSVLSYRLSRTDHGKLRAALRAIGDVLFAAGATEVLTGLPRHPRASTPAELHAITERLARPELHLAAFHPTGSVRMGADPESSPVDERGRLRGTSGVYVADASVLPSCPTVNPQVTIMATALAIAESAVADG</sequence>
<comment type="similarity">
    <text evidence="1">Belongs to the GMC oxidoreductase family.</text>
</comment>
<protein>
    <submittedName>
        <fullName evidence="6">Choline dehydrogenase</fullName>
    </submittedName>
</protein>
<accession>A0A238ZFN9</accession>
<dbReference type="PROSITE" id="PS00624">
    <property type="entry name" value="GMC_OXRED_2"/>
    <property type="match status" value="1"/>
</dbReference>
<name>A0A238ZFN9_9PSEU</name>
<dbReference type="AlphaFoldDB" id="A0A238ZFN9"/>
<keyword evidence="3" id="KW-0274">FAD</keyword>
<evidence type="ECO:0000313" key="6">
    <source>
        <dbReference type="EMBL" id="SNR81781.1"/>
    </source>
</evidence>
<dbReference type="Pfam" id="PF00890">
    <property type="entry name" value="FAD_binding_2"/>
    <property type="match status" value="1"/>
</dbReference>
<dbReference type="Pfam" id="PF05199">
    <property type="entry name" value="GMC_oxred_C"/>
    <property type="match status" value="1"/>
</dbReference>
<evidence type="ECO:0000313" key="7">
    <source>
        <dbReference type="Proteomes" id="UP000198348"/>
    </source>
</evidence>
<dbReference type="EMBL" id="FZNW01000021">
    <property type="protein sequence ID" value="SNR81781.1"/>
    <property type="molecule type" value="Genomic_DNA"/>
</dbReference>
<evidence type="ECO:0000256" key="1">
    <source>
        <dbReference type="ARBA" id="ARBA00010790"/>
    </source>
</evidence>
<evidence type="ECO:0000259" key="5">
    <source>
        <dbReference type="PROSITE" id="PS00624"/>
    </source>
</evidence>
<keyword evidence="2" id="KW-0285">Flavoprotein</keyword>
<keyword evidence="4" id="KW-0560">Oxidoreductase</keyword>